<accession>A0ABD1GVD2</accession>
<comment type="caution">
    <text evidence="1">The sequence shown here is derived from an EMBL/GenBank/DDBJ whole genome shotgun (WGS) entry which is preliminary data.</text>
</comment>
<gene>
    <name evidence="1" type="ORF">AAHA92_23538</name>
</gene>
<dbReference type="AlphaFoldDB" id="A0ABD1GVD2"/>
<evidence type="ECO:0000313" key="1">
    <source>
        <dbReference type="EMBL" id="KAL1547013.1"/>
    </source>
</evidence>
<proteinExistence type="predicted"/>
<protein>
    <submittedName>
        <fullName evidence="1">Transcription termination factor MTERF6, chloroplastic/mitochondrial-like</fullName>
    </submittedName>
</protein>
<dbReference type="EMBL" id="JBEAFC010000008">
    <property type="protein sequence ID" value="KAL1547013.1"/>
    <property type="molecule type" value="Genomic_DNA"/>
</dbReference>
<sequence length="90" mass="10094">MSAIIRKNPTFSICKHTSNNNADICISPVSISLSLHFFSRQTLHLNTNPTVDDILVQKHHFSCEFASRVASKLPRVKSPKKVDSVLSFLK</sequence>
<reference evidence="1 2" key="1">
    <citation type="submission" date="2024-06" db="EMBL/GenBank/DDBJ databases">
        <title>A chromosome level genome sequence of Diviner's sage (Salvia divinorum).</title>
        <authorList>
            <person name="Ford S.A."/>
            <person name="Ro D.-K."/>
            <person name="Ness R.W."/>
            <person name="Phillips M.A."/>
        </authorList>
    </citation>
    <scope>NUCLEOTIDE SEQUENCE [LARGE SCALE GENOMIC DNA]</scope>
    <source>
        <strain evidence="1">SAF-2024a</strain>
        <tissue evidence="1">Leaf</tissue>
    </source>
</reference>
<organism evidence="1 2">
    <name type="scientific">Salvia divinorum</name>
    <name type="common">Maria pastora</name>
    <name type="synonym">Diviner's sage</name>
    <dbReference type="NCBI Taxonomy" id="28513"/>
    <lineage>
        <taxon>Eukaryota</taxon>
        <taxon>Viridiplantae</taxon>
        <taxon>Streptophyta</taxon>
        <taxon>Embryophyta</taxon>
        <taxon>Tracheophyta</taxon>
        <taxon>Spermatophyta</taxon>
        <taxon>Magnoliopsida</taxon>
        <taxon>eudicotyledons</taxon>
        <taxon>Gunneridae</taxon>
        <taxon>Pentapetalae</taxon>
        <taxon>asterids</taxon>
        <taxon>lamiids</taxon>
        <taxon>Lamiales</taxon>
        <taxon>Lamiaceae</taxon>
        <taxon>Nepetoideae</taxon>
        <taxon>Mentheae</taxon>
        <taxon>Salviinae</taxon>
        <taxon>Salvia</taxon>
        <taxon>Salvia subgen. Calosphace</taxon>
    </lineage>
</organism>
<keyword evidence="2" id="KW-1185">Reference proteome</keyword>
<name>A0ABD1GVD2_SALDI</name>
<evidence type="ECO:0000313" key="2">
    <source>
        <dbReference type="Proteomes" id="UP001567538"/>
    </source>
</evidence>
<dbReference type="Proteomes" id="UP001567538">
    <property type="component" value="Unassembled WGS sequence"/>
</dbReference>